<proteinExistence type="predicted"/>
<sequence>MLRRIRQGGGGAPQGVWTTPVLVGTPPRCHHPAAVTSAPSAQPQRYQQDPKG</sequence>
<feature type="region of interest" description="Disordered" evidence="1">
    <location>
        <begin position="1"/>
        <end position="52"/>
    </location>
</feature>
<accession>A0A5N5HYI2</accession>
<gene>
    <name evidence="2" type="ORF">D8674_042019</name>
</gene>
<evidence type="ECO:0000313" key="2">
    <source>
        <dbReference type="EMBL" id="KAB2631917.1"/>
    </source>
</evidence>
<name>A0A5N5HYI2_9ROSA</name>
<keyword evidence="3" id="KW-1185">Reference proteome</keyword>
<protein>
    <submittedName>
        <fullName evidence="2">Uncharacterized protein</fullName>
    </submittedName>
</protein>
<dbReference type="EMBL" id="SMOL01000127">
    <property type="protein sequence ID" value="KAB2631917.1"/>
    <property type="molecule type" value="Genomic_DNA"/>
</dbReference>
<organism evidence="2 3">
    <name type="scientific">Pyrus ussuriensis x Pyrus communis</name>
    <dbReference type="NCBI Taxonomy" id="2448454"/>
    <lineage>
        <taxon>Eukaryota</taxon>
        <taxon>Viridiplantae</taxon>
        <taxon>Streptophyta</taxon>
        <taxon>Embryophyta</taxon>
        <taxon>Tracheophyta</taxon>
        <taxon>Spermatophyta</taxon>
        <taxon>Magnoliopsida</taxon>
        <taxon>eudicotyledons</taxon>
        <taxon>Gunneridae</taxon>
        <taxon>Pentapetalae</taxon>
        <taxon>rosids</taxon>
        <taxon>fabids</taxon>
        <taxon>Rosales</taxon>
        <taxon>Rosaceae</taxon>
        <taxon>Amygdaloideae</taxon>
        <taxon>Maleae</taxon>
        <taxon>Pyrus</taxon>
    </lineage>
</organism>
<reference evidence="2 3" key="1">
    <citation type="submission" date="2019-09" db="EMBL/GenBank/DDBJ databases">
        <authorList>
            <person name="Ou C."/>
        </authorList>
    </citation>
    <scope>NUCLEOTIDE SEQUENCE [LARGE SCALE GENOMIC DNA]</scope>
    <source>
        <strain evidence="2">S2</strain>
        <tissue evidence="2">Leaf</tissue>
    </source>
</reference>
<comment type="caution">
    <text evidence="2">The sequence shown here is derived from an EMBL/GenBank/DDBJ whole genome shotgun (WGS) entry which is preliminary data.</text>
</comment>
<evidence type="ECO:0000256" key="1">
    <source>
        <dbReference type="SAM" id="MobiDB-lite"/>
    </source>
</evidence>
<dbReference type="Proteomes" id="UP000327157">
    <property type="component" value="Unassembled WGS sequence"/>
</dbReference>
<evidence type="ECO:0000313" key="3">
    <source>
        <dbReference type="Proteomes" id="UP000327157"/>
    </source>
</evidence>
<feature type="compositionally biased region" description="Polar residues" evidence="1">
    <location>
        <begin position="37"/>
        <end position="52"/>
    </location>
</feature>
<dbReference type="AlphaFoldDB" id="A0A5N5HYI2"/>
<reference evidence="2 3" key="2">
    <citation type="submission" date="2019-11" db="EMBL/GenBank/DDBJ databases">
        <title>A de novo genome assembly of a pear dwarfing rootstock.</title>
        <authorList>
            <person name="Wang F."/>
            <person name="Wang J."/>
            <person name="Li S."/>
            <person name="Zhang Y."/>
            <person name="Fang M."/>
            <person name="Ma L."/>
            <person name="Zhao Y."/>
            <person name="Jiang S."/>
        </authorList>
    </citation>
    <scope>NUCLEOTIDE SEQUENCE [LARGE SCALE GENOMIC DNA]</scope>
    <source>
        <strain evidence="2">S2</strain>
        <tissue evidence="2">Leaf</tissue>
    </source>
</reference>